<comment type="caution">
    <text evidence="6">The sequence shown here is derived from an EMBL/GenBank/DDBJ whole genome shotgun (WGS) entry which is preliminary data.</text>
</comment>
<evidence type="ECO:0000313" key="6">
    <source>
        <dbReference type="EMBL" id="PNU02583.1"/>
    </source>
</evidence>
<dbReference type="GO" id="GO:0003700">
    <property type="term" value="F:DNA-binding transcription factor activity"/>
    <property type="evidence" value="ECO:0007669"/>
    <property type="project" value="TreeGrafter"/>
</dbReference>
<sequence length="204" mass="22236">MTNENTLDRPRAAKSAARRKHLLDTARNLFVERGFHQTGMAQIAAASGIAVGQIYRDFANKEAIIAAICESEITAWLDEETLGAAVAANDRDAILAWIERVGLEEPDCEDRRLMCELLAEAGRNPAINQMHVKVDSRLRESLGAALGSLAPSAAAQRHSTVADFIIAMSWGMVALRELSPGSDHETLHSRLAQLLRQEVIALEA</sequence>
<dbReference type="Proteomes" id="UP000236327">
    <property type="component" value="Unassembled WGS sequence"/>
</dbReference>
<dbReference type="SUPFAM" id="SSF46689">
    <property type="entry name" value="Homeodomain-like"/>
    <property type="match status" value="1"/>
</dbReference>
<dbReference type="InterPro" id="IPR009057">
    <property type="entry name" value="Homeodomain-like_sf"/>
</dbReference>
<feature type="domain" description="HTH tetR-type" evidence="5">
    <location>
        <begin position="16"/>
        <end position="76"/>
    </location>
</feature>
<keyword evidence="7" id="KW-1185">Reference proteome</keyword>
<evidence type="ECO:0000256" key="4">
    <source>
        <dbReference type="PROSITE-ProRule" id="PRU00335"/>
    </source>
</evidence>
<reference evidence="6 7" key="1">
    <citation type="submission" date="2016-05" db="EMBL/GenBank/DDBJ databases">
        <title>Complete genome sequence of Novosphingobium guangzhouense SA925(T).</title>
        <authorList>
            <person name="Sha S."/>
        </authorList>
    </citation>
    <scope>NUCLEOTIDE SEQUENCE [LARGE SCALE GENOMIC DNA]</scope>
    <source>
        <strain evidence="6 7">SA925</strain>
    </source>
</reference>
<dbReference type="PROSITE" id="PS50977">
    <property type="entry name" value="HTH_TETR_2"/>
    <property type="match status" value="1"/>
</dbReference>
<accession>A0A2K2FUX4</accession>
<evidence type="ECO:0000256" key="2">
    <source>
        <dbReference type="ARBA" id="ARBA00023125"/>
    </source>
</evidence>
<dbReference type="RefSeq" id="WP_103098756.1">
    <property type="nucleotide sequence ID" value="NZ_LYMM01000073.1"/>
</dbReference>
<dbReference type="OrthoDB" id="9808189at2"/>
<dbReference type="EMBL" id="LYMM01000073">
    <property type="protein sequence ID" value="PNU02583.1"/>
    <property type="molecule type" value="Genomic_DNA"/>
</dbReference>
<dbReference type="InterPro" id="IPR050109">
    <property type="entry name" value="HTH-type_TetR-like_transc_reg"/>
</dbReference>
<name>A0A2K2FUX4_9SPHN</name>
<dbReference type="PRINTS" id="PR00455">
    <property type="entry name" value="HTHTETR"/>
</dbReference>
<keyword evidence="2 4" id="KW-0238">DNA-binding</keyword>
<evidence type="ECO:0000256" key="1">
    <source>
        <dbReference type="ARBA" id="ARBA00023015"/>
    </source>
</evidence>
<evidence type="ECO:0000259" key="5">
    <source>
        <dbReference type="PROSITE" id="PS50977"/>
    </source>
</evidence>
<dbReference type="AlphaFoldDB" id="A0A2K2FUX4"/>
<keyword evidence="3" id="KW-0804">Transcription</keyword>
<feature type="DNA-binding region" description="H-T-H motif" evidence="4">
    <location>
        <begin position="39"/>
        <end position="58"/>
    </location>
</feature>
<organism evidence="6 7">
    <name type="scientific">Novosphingobium guangzhouense</name>
    <dbReference type="NCBI Taxonomy" id="1850347"/>
    <lineage>
        <taxon>Bacteria</taxon>
        <taxon>Pseudomonadati</taxon>
        <taxon>Pseudomonadota</taxon>
        <taxon>Alphaproteobacteria</taxon>
        <taxon>Sphingomonadales</taxon>
        <taxon>Sphingomonadaceae</taxon>
        <taxon>Novosphingobium</taxon>
    </lineage>
</organism>
<dbReference type="PANTHER" id="PTHR30055">
    <property type="entry name" value="HTH-TYPE TRANSCRIPTIONAL REGULATOR RUTR"/>
    <property type="match status" value="1"/>
</dbReference>
<proteinExistence type="predicted"/>
<dbReference type="Gene3D" id="1.10.357.10">
    <property type="entry name" value="Tetracycline Repressor, domain 2"/>
    <property type="match status" value="1"/>
</dbReference>
<keyword evidence="1" id="KW-0805">Transcription regulation</keyword>
<dbReference type="Pfam" id="PF00440">
    <property type="entry name" value="TetR_N"/>
    <property type="match status" value="1"/>
</dbReference>
<dbReference type="GO" id="GO:0000976">
    <property type="term" value="F:transcription cis-regulatory region binding"/>
    <property type="evidence" value="ECO:0007669"/>
    <property type="project" value="TreeGrafter"/>
</dbReference>
<dbReference type="PANTHER" id="PTHR30055:SF234">
    <property type="entry name" value="HTH-TYPE TRANSCRIPTIONAL REGULATOR BETI"/>
    <property type="match status" value="1"/>
</dbReference>
<gene>
    <name evidence="6" type="ORF">A8V01_09440</name>
</gene>
<dbReference type="InterPro" id="IPR001647">
    <property type="entry name" value="HTH_TetR"/>
</dbReference>
<protein>
    <submittedName>
        <fullName evidence="6">TetR family transcriptional regulator</fullName>
    </submittedName>
</protein>
<evidence type="ECO:0000256" key="3">
    <source>
        <dbReference type="ARBA" id="ARBA00023163"/>
    </source>
</evidence>
<evidence type="ECO:0000313" key="7">
    <source>
        <dbReference type="Proteomes" id="UP000236327"/>
    </source>
</evidence>